<dbReference type="PANTHER" id="PTHR35585">
    <property type="entry name" value="HHE DOMAIN PROTEIN (AFU_ORTHOLOGUE AFUA_4G00730)"/>
    <property type="match status" value="1"/>
</dbReference>
<evidence type="ECO:0000259" key="1">
    <source>
        <dbReference type="Pfam" id="PF01814"/>
    </source>
</evidence>
<protein>
    <submittedName>
        <fullName evidence="2">Hemerythrin superfamily protein</fullName>
    </submittedName>
</protein>
<gene>
    <name evidence="2" type="ORF">J2X16_003143</name>
</gene>
<dbReference type="Gene3D" id="1.20.120.520">
    <property type="entry name" value="nmb1532 protein domain like"/>
    <property type="match status" value="2"/>
</dbReference>
<evidence type="ECO:0000313" key="3">
    <source>
        <dbReference type="Proteomes" id="UP001180536"/>
    </source>
</evidence>
<organism evidence="2 3">
    <name type="scientific">Pelomonas aquatica</name>
    <dbReference type="NCBI Taxonomy" id="431058"/>
    <lineage>
        <taxon>Bacteria</taxon>
        <taxon>Pseudomonadati</taxon>
        <taxon>Pseudomonadota</taxon>
        <taxon>Betaproteobacteria</taxon>
        <taxon>Burkholderiales</taxon>
        <taxon>Sphaerotilaceae</taxon>
        <taxon>Roseateles</taxon>
    </lineage>
</organism>
<accession>A0ABU1ZB02</accession>
<name>A0ABU1ZB02_9BURK</name>
<dbReference type="InterPro" id="IPR012312">
    <property type="entry name" value="Hemerythrin-like"/>
</dbReference>
<comment type="caution">
    <text evidence="2">The sequence shown here is derived from an EMBL/GenBank/DDBJ whole genome shotgun (WGS) entry which is preliminary data.</text>
</comment>
<evidence type="ECO:0000313" key="2">
    <source>
        <dbReference type="EMBL" id="MDR7297794.1"/>
    </source>
</evidence>
<reference evidence="2 3" key="1">
    <citation type="submission" date="2023-07" db="EMBL/GenBank/DDBJ databases">
        <title>Sorghum-associated microbial communities from plants grown in Nebraska, USA.</title>
        <authorList>
            <person name="Schachtman D."/>
        </authorList>
    </citation>
    <scope>NUCLEOTIDE SEQUENCE [LARGE SCALE GENOMIC DNA]</scope>
    <source>
        <strain evidence="2 3">BE310</strain>
    </source>
</reference>
<dbReference type="PANTHER" id="PTHR35585:SF1">
    <property type="entry name" value="HHE DOMAIN PROTEIN (AFU_ORTHOLOGUE AFUA_4G00730)"/>
    <property type="match status" value="1"/>
</dbReference>
<dbReference type="RefSeq" id="WP_157275406.1">
    <property type="nucleotide sequence ID" value="NZ_JAVDXQ010000004.1"/>
</dbReference>
<sequence length="159" mass="17301">MASHASSHALAVLAGDHKAVSQLLAEFDELASDGADAGERNALARQICDALTAHAVAEEGVFYPAAREALQDDDFIDDALAEHDSVRALIEQIETLDASDERFDALVIMLARAVAEHVKQEEGDLFPRVEAAGLDMQRLGERIIRQRDETLRLLAQEAV</sequence>
<feature type="domain" description="Hemerythrin-like" evidence="1">
    <location>
        <begin position="9"/>
        <end position="128"/>
    </location>
</feature>
<dbReference type="Pfam" id="PF01814">
    <property type="entry name" value="Hemerythrin"/>
    <property type="match status" value="1"/>
</dbReference>
<proteinExistence type="predicted"/>
<keyword evidence="3" id="KW-1185">Reference proteome</keyword>
<dbReference type="EMBL" id="JAVDXQ010000004">
    <property type="protein sequence ID" value="MDR7297794.1"/>
    <property type="molecule type" value="Genomic_DNA"/>
</dbReference>
<dbReference type="Proteomes" id="UP001180536">
    <property type="component" value="Unassembled WGS sequence"/>
</dbReference>